<dbReference type="Proteomes" id="UP000239425">
    <property type="component" value="Unassembled WGS sequence"/>
</dbReference>
<name>A0A2S5R6L9_9PROT</name>
<dbReference type="AlphaFoldDB" id="A0A2S5R6L9"/>
<organism evidence="1 2">
    <name type="scientific">Holospora curviuscula</name>
    <dbReference type="NCBI Taxonomy" id="1082868"/>
    <lineage>
        <taxon>Bacteria</taxon>
        <taxon>Pseudomonadati</taxon>
        <taxon>Pseudomonadota</taxon>
        <taxon>Alphaproteobacteria</taxon>
        <taxon>Holosporales</taxon>
        <taxon>Holosporaceae</taxon>
        <taxon>Holospora</taxon>
    </lineage>
</organism>
<reference evidence="1 2" key="1">
    <citation type="submission" date="2017-11" db="EMBL/GenBank/DDBJ databases">
        <title>Comparative genomic analysis of Holospora spp., intranuclear symbionts of paramecia.</title>
        <authorList>
            <person name="Garushyants S.K."/>
            <person name="Beliavskaya A."/>
            <person name="Malko D.B."/>
            <person name="Logacheva M.D."/>
            <person name="Rautian M.S."/>
            <person name="Gelfand M.S."/>
        </authorList>
    </citation>
    <scope>NUCLEOTIDE SEQUENCE [LARGE SCALE GENOMIC DNA]</scope>
    <source>
        <strain evidence="2">02AZ16</strain>
    </source>
</reference>
<accession>A0A2S5R6L9</accession>
<dbReference type="EMBL" id="PHHC01000151">
    <property type="protein sequence ID" value="PPE02976.1"/>
    <property type="molecule type" value="Genomic_DNA"/>
</dbReference>
<evidence type="ECO:0000313" key="2">
    <source>
        <dbReference type="Proteomes" id="UP000239425"/>
    </source>
</evidence>
<protein>
    <submittedName>
        <fullName evidence="1">Uncharacterized protein</fullName>
    </submittedName>
</protein>
<gene>
    <name evidence="1" type="ORF">HCUR_01584</name>
</gene>
<comment type="caution">
    <text evidence="1">The sequence shown here is derived from an EMBL/GenBank/DDBJ whole genome shotgun (WGS) entry which is preliminary data.</text>
</comment>
<evidence type="ECO:0000313" key="1">
    <source>
        <dbReference type="EMBL" id="PPE02976.1"/>
    </source>
</evidence>
<sequence>MLHLIHGFIIAQNFLMGFRSDEYGGKNTNLSPTNSTPSFFYKGYEMRHYHPVSGF</sequence>
<keyword evidence="2" id="KW-1185">Reference proteome</keyword>
<proteinExistence type="predicted"/>